<dbReference type="InterPro" id="IPR001650">
    <property type="entry name" value="Helicase_C-like"/>
</dbReference>
<dbReference type="GO" id="GO:0046872">
    <property type="term" value="F:metal ion binding"/>
    <property type="evidence" value="ECO:0007669"/>
    <property type="project" value="UniProtKB-KW"/>
</dbReference>
<dbReference type="HOGENOM" id="CLU_001103_14_3_5"/>
<dbReference type="GO" id="GO:0003677">
    <property type="term" value="F:DNA binding"/>
    <property type="evidence" value="ECO:0007669"/>
    <property type="project" value="UniProtKB-KW"/>
</dbReference>
<dbReference type="EC" id="5.6.2.4" evidence="10"/>
<dbReference type="Pfam" id="PF09382">
    <property type="entry name" value="RQC"/>
    <property type="match status" value="1"/>
</dbReference>
<dbReference type="Gene3D" id="3.40.50.300">
    <property type="entry name" value="P-loop containing nucleotide triphosphate hydrolases"/>
    <property type="match status" value="2"/>
</dbReference>
<dbReference type="EMBL" id="APVH01000013">
    <property type="protein sequence ID" value="EPX83982.1"/>
    <property type="molecule type" value="Genomic_DNA"/>
</dbReference>
<dbReference type="InterPro" id="IPR014001">
    <property type="entry name" value="Helicase_ATP-bd"/>
</dbReference>
<evidence type="ECO:0000256" key="6">
    <source>
        <dbReference type="ARBA" id="ARBA00022840"/>
    </source>
</evidence>
<dbReference type="InterPro" id="IPR018982">
    <property type="entry name" value="RQC_domain"/>
</dbReference>
<comment type="caution">
    <text evidence="15">The sequence shown here is derived from an EMBL/GenBank/DDBJ whole genome shotgun (WGS) entry which is preliminary data.</text>
</comment>
<dbReference type="eggNOG" id="COG0514">
    <property type="taxonomic scope" value="Bacteria"/>
</dbReference>
<dbReference type="PANTHER" id="PTHR13710">
    <property type="entry name" value="DNA HELICASE RECQ FAMILY MEMBER"/>
    <property type="match status" value="1"/>
</dbReference>
<evidence type="ECO:0000256" key="8">
    <source>
        <dbReference type="ARBA" id="ARBA00023235"/>
    </source>
</evidence>
<dbReference type="InterPro" id="IPR036390">
    <property type="entry name" value="WH_DNA-bd_sf"/>
</dbReference>
<dbReference type="GO" id="GO:0006310">
    <property type="term" value="P:DNA recombination"/>
    <property type="evidence" value="ECO:0007669"/>
    <property type="project" value="InterPro"/>
</dbReference>
<evidence type="ECO:0000256" key="7">
    <source>
        <dbReference type="ARBA" id="ARBA00023125"/>
    </source>
</evidence>
<keyword evidence="2" id="KW-0479">Metal-binding</keyword>
<dbReference type="SMART" id="SM00487">
    <property type="entry name" value="DEXDc"/>
    <property type="match status" value="1"/>
</dbReference>
<keyword evidence="3" id="KW-0547">Nucleotide-binding</keyword>
<evidence type="ECO:0000313" key="15">
    <source>
        <dbReference type="EMBL" id="EPX83982.1"/>
    </source>
</evidence>
<comment type="catalytic activity">
    <reaction evidence="9">
        <text>Couples ATP hydrolysis with the unwinding of duplex DNA by translocating in the 3'-5' direction.</text>
        <dbReference type="EC" id="5.6.2.4"/>
    </reaction>
</comment>
<dbReference type="FunFam" id="3.40.50.300:FF:000296">
    <property type="entry name" value="ATP-dependent DNA helicase RecQ"/>
    <property type="match status" value="1"/>
</dbReference>
<dbReference type="SUPFAM" id="SSF46785">
    <property type="entry name" value="Winged helix' DNA-binding domain"/>
    <property type="match status" value="1"/>
</dbReference>
<keyword evidence="6" id="KW-0067">ATP-binding</keyword>
<dbReference type="PROSITE" id="PS51194">
    <property type="entry name" value="HELICASE_CTER"/>
    <property type="match status" value="1"/>
</dbReference>
<dbReference type="Pfam" id="PF16124">
    <property type="entry name" value="RecQ_Zn_bind"/>
    <property type="match status" value="1"/>
</dbReference>
<dbReference type="GO" id="GO:0030894">
    <property type="term" value="C:replisome"/>
    <property type="evidence" value="ECO:0007669"/>
    <property type="project" value="TreeGrafter"/>
</dbReference>
<dbReference type="GO" id="GO:0016787">
    <property type="term" value="F:hydrolase activity"/>
    <property type="evidence" value="ECO:0007669"/>
    <property type="project" value="UniProtKB-KW"/>
</dbReference>
<evidence type="ECO:0000256" key="4">
    <source>
        <dbReference type="ARBA" id="ARBA00022801"/>
    </source>
</evidence>
<keyword evidence="4" id="KW-0378">Hydrolase</keyword>
<dbReference type="InterPro" id="IPR011545">
    <property type="entry name" value="DEAD/DEAH_box_helicase_dom"/>
</dbReference>
<dbReference type="STRING" id="1123237.Salmuc_01757"/>
<dbReference type="PANTHER" id="PTHR13710:SF105">
    <property type="entry name" value="ATP-DEPENDENT DNA HELICASE Q1"/>
    <property type="match status" value="1"/>
</dbReference>
<dbReference type="Proteomes" id="UP000015347">
    <property type="component" value="Unassembled WGS sequence"/>
</dbReference>
<dbReference type="SMART" id="SM00490">
    <property type="entry name" value="HELICc"/>
    <property type="match status" value="1"/>
</dbReference>
<dbReference type="CDD" id="cd17920">
    <property type="entry name" value="DEXHc_RecQ"/>
    <property type="match status" value="1"/>
</dbReference>
<dbReference type="InterPro" id="IPR036388">
    <property type="entry name" value="WH-like_DNA-bd_sf"/>
</dbReference>
<dbReference type="GO" id="GO:0005524">
    <property type="term" value="F:ATP binding"/>
    <property type="evidence" value="ECO:0007669"/>
    <property type="project" value="UniProtKB-KW"/>
</dbReference>
<dbReference type="NCBIfam" id="TIGR00614">
    <property type="entry name" value="recQ_fam"/>
    <property type="match status" value="1"/>
</dbReference>
<dbReference type="PROSITE" id="PS51192">
    <property type="entry name" value="HELICASE_ATP_BIND_1"/>
    <property type="match status" value="1"/>
</dbReference>
<dbReference type="SMART" id="SM00956">
    <property type="entry name" value="RQC"/>
    <property type="match status" value="1"/>
</dbReference>
<dbReference type="Pfam" id="PF00271">
    <property type="entry name" value="Helicase_C"/>
    <property type="match status" value="1"/>
</dbReference>
<organism evidence="15 16">
    <name type="scientific">Salipiger mucosus DSM 16094</name>
    <dbReference type="NCBI Taxonomy" id="1123237"/>
    <lineage>
        <taxon>Bacteria</taxon>
        <taxon>Pseudomonadati</taxon>
        <taxon>Pseudomonadota</taxon>
        <taxon>Alphaproteobacteria</taxon>
        <taxon>Rhodobacterales</taxon>
        <taxon>Roseobacteraceae</taxon>
        <taxon>Salipiger</taxon>
    </lineage>
</organism>
<evidence type="ECO:0000256" key="1">
    <source>
        <dbReference type="ARBA" id="ARBA00005446"/>
    </source>
</evidence>
<proteinExistence type="inferred from homology"/>
<dbReference type="GO" id="GO:0006281">
    <property type="term" value="P:DNA repair"/>
    <property type="evidence" value="ECO:0007669"/>
    <property type="project" value="InterPro"/>
</dbReference>
<keyword evidence="16" id="KW-1185">Reference proteome</keyword>
<evidence type="ECO:0000256" key="2">
    <source>
        <dbReference type="ARBA" id="ARBA00022723"/>
    </source>
</evidence>
<dbReference type="AlphaFoldDB" id="S9QWM1"/>
<dbReference type="InterPro" id="IPR027417">
    <property type="entry name" value="P-loop_NTPase"/>
</dbReference>
<dbReference type="Pfam" id="PF00270">
    <property type="entry name" value="DEAD"/>
    <property type="match status" value="1"/>
</dbReference>
<evidence type="ECO:0000256" key="5">
    <source>
        <dbReference type="ARBA" id="ARBA00022806"/>
    </source>
</evidence>
<keyword evidence="5 15" id="KW-0347">Helicase</keyword>
<evidence type="ECO:0000256" key="10">
    <source>
        <dbReference type="ARBA" id="ARBA00034808"/>
    </source>
</evidence>
<dbReference type="GO" id="GO:0043590">
    <property type="term" value="C:bacterial nucleoid"/>
    <property type="evidence" value="ECO:0007669"/>
    <property type="project" value="TreeGrafter"/>
</dbReference>
<dbReference type="GO" id="GO:0009378">
    <property type="term" value="F:four-way junction helicase activity"/>
    <property type="evidence" value="ECO:0007669"/>
    <property type="project" value="TreeGrafter"/>
</dbReference>
<dbReference type="RefSeq" id="WP_021119985.1">
    <property type="nucleotide sequence ID" value="NZ_KE557274.1"/>
</dbReference>
<evidence type="ECO:0000256" key="3">
    <source>
        <dbReference type="ARBA" id="ARBA00022741"/>
    </source>
</evidence>
<evidence type="ECO:0000259" key="14">
    <source>
        <dbReference type="PROSITE" id="PS51194"/>
    </source>
</evidence>
<evidence type="ECO:0000256" key="9">
    <source>
        <dbReference type="ARBA" id="ARBA00034617"/>
    </source>
</evidence>
<dbReference type="GO" id="GO:0005737">
    <property type="term" value="C:cytoplasm"/>
    <property type="evidence" value="ECO:0007669"/>
    <property type="project" value="TreeGrafter"/>
</dbReference>
<feature type="domain" description="Helicase C-terminal" evidence="14">
    <location>
        <begin position="229"/>
        <end position="377"/>
    </location>
</feature>
<reference evidence="16" key="1">
    <citation type="journal article" date="2014" name="Stand. Genomic Sci.">
        <title>Genome sequence of the exopolysaccharide-producing Salipiger mucosus type strain (DSM 16094(T)), a moderately halophilic member of the Roseobacter clade.</title>
        <authorList>
            <person name="Riedel T."/>
            <person name="Spring S."/>
            <person name="Fiebig A."/>
            <person name="Petersen J."/>
            <person name="Kyrpides N.C."/>
            <person name="Goker M."/>
            <person name="Klenk H.P."/>
        </authorList>
    </citation>
    <scope>NUCLEOTIDE SEQUENCE [LARGE SCALE GENOMIC DNA]</scope>
    <source>
        <strain evidence="16">DSM 16094</strain>
    </source>
</reference>
<dbReference type="Gene3D" id="1.10.10.10">
    <property type="entry name" value="Winged helix-like DNA-binding domain superfamily/Winged helix DNA-binding domain"/>
    <property type="match status" value="1"/>
</dbReference>
<accession>S9QWM1</accession>
<comment type="similarity">
    <text evidence="1">Belongs to the helicase family. RecQ subfamily.</text>
</comment>
<dbReference type="GO" id="GO:0006260">
    <property type="term" value="P:DNA replication"/>
    <property type="evidence" value="ECO:0007669"/>
    <property type="project" value="InterPro"/>
</dbReference>
<dbReference type="InterPro" id="IPR032284">
    <property type="entry name" value="RecQ_Zn-bd"/>
</dbReference>
<keyword evidence="8" id="KW-0413">Isomerase</keyword>
<evidence type="ECO:0000256" key="12">
    <source>
        <dbReference type="ARBA" id="ARBA00044550"/>
    </source>
</evidence>
<protein>
    <recommendedName>
        <fullName evidence="11">ATP-dependent DNA helicase RecQ</fullName>
        <ecNumber evidence="10">5.6.2.4</ecNumber>
    </recommendedName>
    <alternativeName>
        <fullName evidence="12">DNA 3'-5' helicase RecQ</fullName>
    </alternativeName>
</protein>
<name>S9QWM1_9RHOB</name>
<sequence length="619" mass="68246">MRKNQNVSASEGEAPRDVLNRVFGYEDFRLDQAEVIDAVVRGEDTFVLMPTGGGKSLCYQIPGLVRKGVAIVVSPLIALMKNQVDALQAKGVRAEYISSQLPPQKHREIVRDIEEGRLDFLYVSPERLKLPRFRSFLKSVDVALFAIDEAHCVSQWGHDFRSSFRDIGTVLSDFSGVPRVALTATADPVTQADILLSLGMQEARQVQSSFSRPNLSVGVTRVEADVFPPLADFLKSYAGCCGIIYRASRKDVDATVLELIGRGMNAVGYHAGMPAEDRARAQERFLEEDDIIVVATIAFGMGIDRGDVRFVVHLDPPATLEGYYQEIGRAGRDGEPSTAMMILHDKALGKQRQKIEANQDLPDERRAVLRSKLENMTAFIETPGCRMQTLLAYFGETDTPACGNCDHCKRPPLTRDGGAQARTVISAVLEVGERFGTATLARILSPGPGGDAEDHVAELDCFGAGRDLSQDVWKLIMRQMIGSGLLAIQPERFGALRATREGRRVLLDNKMPVRLSGTWYAIAPQIEIEEYAAPSEGQRDRLPEGLKETFTELRDRLAPEIESGEIHERDIVRILEARPETTADVAQVSDHPAILKIAGEITSKFAPDRSEELSFGIEI</sequence>
<evidence type="ECO:0000259" key="13">
    <source>
        <dbReference type="PROSITE" id="PS51192"/>
    </source>
</evidence>
<gene>
    <name evidence="15" type="ORF">Salmuc_01757</name>
</gene>
<dbReference type="GO" id="GO:0043138">
    <property type="term" value="F:3'-5' DNA helicase activity"/>
    <property type="evidence" value="ECO:0007669"/>
    <property type="project" value="UniProtKB-EC"/>
</dbReference>
<dbReference type="SUPFAM" id="SSF52540">
    <property type="entry name" value="P-loop containing nucleoside triphosphate hydrolases"/>
    <property type="match status" value="1"/>
</dbReference>
<dbReference type="InterPro" id="IPR004589">
    <property type="entry name" value="DNA_helicase_ATP-dep_RecQ"/>
</dbReference>
<keyword evidence="7" id="KW-0238">DNA-binding</keyword>
<evidence type="ECO:0000256" key="11">
    <source>
        <dbReference type="ARBA" id="ARBA00044535"/>
    </source>
</evidence>
<feature type="domain" description="Helicase ATP-binding" evidence="13">
    <location>
        <begin position="36"/>
        <end position="204"/>
    </location>
</feature>
<evidence type="ECO:0000313" key="16">
    <source>
        <dbReference type="Proteomes" id="UP000015347"/>
    </source>
</evidence>